<feature type="region of interest" description="Disordered" evidence="10">
    <location>
        <begin position="490"/>
        <end position="512"/>
    </location>
</feature>
<evidence type="ECO:0000256" key="5">
    <source>
        <dbReference type="ARBA" id="ARBA00022729"/>
    </source>
</evidence>
<evidence type="ECO:0000256" key="6">
    <source>
        <dbReference type="ARBA" id="ARBA00023136"/>
    </source>
</evidence>
<name>A0A2S0MHB1_9BURK</name>
<evidence type="ECO:0000256" key="2">
    <source>
        <dbReference type="ARBA" id="ARBA00007613"/>
    </source>
</evidence>
<dbReference type="PANTHER" id="PTHR30203:SF20">
    <property type="entry name" value="MULTIDRUG RESISTANCE OUTER MEMBRANE PROTEIN MDTP-RELATED"/>
    <property type="match status" value="1"/>
</dbReference>
<dbReference type="GO" id="GO:0005886">
    <property type="term" value="C:plasma membrane"/>
    <property type="evidence" value="ECO:0007669"/>
    <property type="project" value="UniProtKB-SubCell"/>
</dbReference>
<organism evidence="11 12">
    <name type="scientific">Ottowia oryzae</name>
    <dbReference type="NCBI Taxonomy" id="2109914"/>
    <lineage>
        <taxon>Bacteria</taxon>
        <taxon>Pseudomonadati</taxon>
        <taxon>Pseudomonadota</taxon>
        <taxon>Betaproteobacteria</taxon>
        <taxon>Burkholderiales</taxon>
        <taxon>Comamonadaceae</taxon>
        <taxon>Ottowia</taxon>
    </lineage>
</organism>
<dbReference type="InterPro" id="IPR003423">
    <property type="entry name" value="OMP_efflux"/>
</dbReference>
<sequence length="512" mass="54859">MAAAAGLSAPRARQRRIGIHPLSRGIRVNHLHRTRSVAAAAMAALWLAGCANMQGIDTQAQLRDAPSLGLAAPSESLTPAPDWWAALGDAQLNRLVADALAGNPNLRVAASRVGKARAAQAIAEAAYAPQVTGAVDLNRQSFSSNYIYPPPLGGSTQTLGNLQINGGWELDFFGKHEGGLNSAIGQLHAAEAEADAARILLATNVVRGYIKWALANDQYVVSERALNQRQEMLKLVQDRVRAGLDNQLEVRQNETTRADSRTQMAALQQQQDAARNALAALLGQPRLPDDIRPPTLAQFKTLAVPQQMDANWLARRADIVAARWRVEAARGEVQVAKSQFYPNINLAAFVGFQSLGLGSLLKGDSFQWGVGPAIRLPIFEAGRLRANLGAKTADVDAAIETYNATVIDAMRDAADQSQALRSVDRQRTEQAQALRAAEGAYDIAQRRYKGGLGTYLNVLVSETAVLAQRRTQVDLQARALDAQVGLTQAMGGGWQPSPELTPPVPPVASAAR</sequence>
<dbReference type="PANTHER" id="PTHR30203">
    <property type="entry name" value="OUTER MEMBRANE CATION EFFLUX PROTEIN"/>
    <property type="match status" value="1"/>
</dbReference>
<evidence type="ECO:0000256" key="9">
    <source>
        <dbReference type="RuleBase" id="RU362097"/>
    </source>
</evidence>
<proteinExistence type="inferred from homology"/>
<evidence type="ECO:0000256" key="3">
    <source>
        <dbReference type="ARBA" id="ARBA00022452"/>
    </source>
</evidence>
<dbReference type="EMBL" id="CP027666">
    <property type="protein sequence ID" value="AVO35268.1"/>
    <property type="molecule type" value="Genomic_DNA"/>
</dbReference>
<accession>A0A2S0MHB1</accession>
<dbReference type="InterPro" id="IPR010131">
    <property type="entry name" value="MdtP/NodT-like"/>
</dbReference>
<keyword evidence="8 9" id="KW-0449">Lipoprotein</keyword>
<dbReference type="GO" id="GO:0015562">
    <property type="term" value="F:efflux transmembrane transporter activity"/>
    <property type="evidence" value="ECO:0007669"/>
    <property type="project" value="InterPro"/>
</dbReference>
<evidence type="ECO:0000256" key="7">
    <source>
        <dbReference type="ARBA" id="ARBA00023139"/>
    </source>
</evidence>
<dbReference type="SUPFAM" id="SSF56954">
    <property type="entry name" value="Outer membrane efflux proteins (OEP)"/>
    <property type="match status" value="1"/>
</dbReference>
<dbReference type="KEGG" id="otk:C6570_14290"/>
<dbReference type="NCBIfam" id="TIGR01845">
    <property type="entry name" value="outer_NodT"/>
    <property type="match status" value="1"/>
</dbReference>
<keyword evidence="5" id="KW-0732">Signal</keyword>
<evidence type="ECO:0000256" key="4">
    <source>
        <dbReference type="ARBA" id="ARBA00022692"/>
    </source>
</evidence>
<dbReference type="Gene3D" id="2.20.200.10">
    <property type="entry name" value="Outer membrane efflux proteins (OEP)"/>
    <property type="match status" value="1"/>
</dbReference>
<gene>
    <name evidence="11" type="ORF">C6570_14290</name>
</gene>
<comment type="subcellular location">
    <subcellularLocation>
        <location evidence="9">Cell membrane</location>
        <topology evidence="9">Lipid-anchor</topology>
    </subcellularLocation>
    <subcellularLocation>
        <location evidence="1">Membrane</location>
    </subcellularLocation>
</comment>
<keyword evidence="6 9" id="KW-0472">Membrane</keyword>
<dbReference type="Pfam" id="PF02321">
    <property type="entry name" value="OEP"/>
    <property type="match status" value="2"/>
</dbReference>
<keyword evidence="3 9" id="KW-1134">Transmembrane beta strand</keyword>
<dbReference type="Proteomes" id="UP000239709">
    <property type="component" value="Chromosome"/>
</dbReference>
<dbReference type="OrthoDB" id="9770517at2"/>
<reference evidence="11 12" key="1">
    <citation type="submission" date="2018-03" db="EMBL/GenBank/DDBJ databases">
        <title>Genome sequencing of Ottowia sp.</title>
        <authorList>
            <person name="Kim S.-J."/>
            <person name="Heo J."/>
            <person name="Kwon S.-W."/>
        </authorList>
    </citation>
    <scope>NUCLEOTIDE SEQUENCE [LARGE SCALE GENOMIC DNA]</scope>
    <source>
        <strain evidence="11 12">KADR8-3</strain>
    </source>
</reference>
<comment type="similarity">
    <text evidence="2 9">Belongs to the outer membrane factor (OMF) (TC 1.B.17) family.</text>
</comment>
<evidence type="ECO:0000256" key="10">
    <source>
        <dbReference type="SAM" id="MobiDB-lite"/>
    </source>
</evidence>
<evidence type="ECO:0000313" key="12">
    <source>
        <dbReference type="Proteomes" id="UP000239709"/>
    </source>
</evidence>
<keyword evidence="12" id="KW-1185">Reference proteome</keyword>
<dbReference type="AlphaFoldDB" id="A0A2S0MHB1"/>
<protein>
    <submittedName>
        <fullName evidence="11">RND transporter</fullName>
    </submittedName>
</protein>
<evidence type="ECO:0000313" key="11">
    <source>
        <dbReference type="EMBL" id="AVO35268.1"/>
    </source>
</evidence>
<keyword evidence="4 9" id="KW-0812">Transmembrane</keyword>
<evidence type="ECO:0000256" key="1">
    <source>
        <dbReference type="ARBA" id="ARBA00004370"/>
    </source>
</evidence>
<dbReference type="Gene3D" id="1.20.1600.10">
    <property type="entry name" value="Outer membrane efflux proteins (OEP)"/>
    <property type="match status" value="1"/>
</dbReference>
<evidence type="ECO:0000256" key="8">
    <source>
        <dbReference type="ARBA" id="ARBA00023288"/>
    </source>
</evidence>
<keyword evidence="7 9" id="KW-0564">Palmitate</keyword>